<keyword evidence="8" id="KW-1185">Reference proteome</keyword>
<evidence type="ECO:0000256" key="5">
    <source>
        <dbReference type="PROSITE-ProRule" id="PRU00335"/>
    </source>
</evidence>
<dbReference type="InterPro" id="IPR039538">
    <property type="entry name" value="BetI_C"/>
</dbReference>
<dbReference type="EMBL" id="FUZP01000001">
    <property type="protein sequence ID" value="SKC37239.1"/>
    <property type="molecule type" value="Genomic_DNA"/>
</dbReference>
<dbReference type="Gene3D" id="1.10.357.10">
    <property type="entry name" value="Tetracycline Repressor, domain 2"/>
    <property type="match status" value="1"/>
</dbReference>
<dbReference type="AlphaFoldDB" id="A0A1T5IDK9"/>
<dbReference type="SUPFAM" id="SSF48498">
    <property type="entry name" value="Tetracyclin repressor-like, C-terminal domain"/>
    <property type="match status" value="1"/>
</dbReference>
<sequence>MPKLIDHDAREIEVAEAAWRVLLRDGITKISVRNVAAEAGLATGSLRRSFPTQDSLLIFSLQLVQRRARDRILALEPGPTPRATAEACLMQLLPLDADRRVEMEVYHAMGSLALTSSALRPAYDQILADTRAACRVFLERLLRAGDLDAASLDLDRESAALHALVDGLALHLLAADPHDDGTHAARILSDYLDRLPGSTRA</sequence>
<dbReference type="OrthoDB" id="9816296at2"/>
<dbReference type="PANTHER" id="PTHR47506">
    <property type="entry name" value="TRANSCRIPTIONAL REGULATORY PROTEIN"/>
    <property type="match status" value="1"/>
</dbReference>
<dbReference type="RefSeq" id="WP_079726532.1">
    <property type="nucleotide sequence ID" value="NZ_FUZP01000001.1"/>
</dbReference>
<dbReference type="Pfam" id="PF13977">
    <property type="entry name" value="TetR_C_6"/>
    <property type="match status" value="1"/>
</dbReference>
<dbReference type="PROSITE" id="PS50977">
    <property type="entry name" value="HTH_TETR_2"/>
    <property type="match status" value="1"/>
</dbReference>
<evidence type="ECO:0000256" key="1">
    <source>
        <dbReference type="ARBA" id="ARBA00022491"/>
    </source>
</evidence>
<dbReference type="SUPFAM" id="SSF46689">
    <property type="entry name" value="Homeodomain-like"/>
    <property type="match status" value="1"/>
</dbReference>
<dbReference type="STRING" id="123320.SAMN06309945_0299"/>
<dbReference type="Proteomes" id="UP000190857">
    <property type="component" value="Unassembled WGS sequence"/>
</dbReference>
<feature type="DNA-binding region" description="H-T-H motif" evidence="5">
    <location>
        <begin position="31"/>
        <end position="50"/>
    </location>
</feature>
<feature type="domain" description="HTH tetR-type" evidence="6">
    <location>
        <begin position="8"/>
        <end position="68"/>
    </location>
</feature>
<organism evidence="7 8">
    <name type="scientific">Okibacterium fritillariae</name>
    <dbReference type="NCBI Taxonomy" id="123320"/>
    <lineage>
        <taxon>Bacteria</taxon>
        <taxon>Bacillati</taxon>
        <taxon>Actinomycetota</taxon>
        <taxon>Actinomycetes</taxon>
        <taxon>Micrococcales</taxon>
        <taxon>Microbacteriaceae</taxon>
        <taxon>Okibacterium</taxon>
    </lineage>
</organism>
<evidence type="ECO:0000313" key="8">
    <source>
        <dbReference type="Proteomes" id="UP000190857"/>
    </source>
</evidence>
<evidence type="ECO:0000313" key="7">
    <source>
        <dbReference type="EMBL" id="SKC37239.1"/>
    </source>
</evidence>
<reference evidence="7 8" key="1">
    <citation type="submission" date="2017-02" db="EMBL/GenBank/DDBJ databases">
        <authorList>
            <person name="Peterson S.W."/>
        </authorList>
    </citation>
    <scope>NUCLEOTIDE SEQUENCE [LARGE SCALE GENOMIC DNA]</scope>
    <source>
        <strain evidence="7 8">VKM Ac-2059</strain>
    </source>
</reference>
<name>A0A1T5IDK9_9MICO</name>
<dbReference type="PANTHER" id="PTHR47506:SF6">
    <property type="entry name" value="HTH-TYPE TRANSCRIPTIONAL REPRESSOR NEMR"/>
    <property type="match status" value="1"/>
</dbReference>
<keyword evidence="4" id="KW-0804">Transcription</keyword>
<dbReference type="Pfam" id="PF00440">
    <property type="entry name" value="TetR_N"/>
    <property type="match status" value="1"/>
</dbReference>
<evidence type="ECO:0000259" key="6">
    <source>
        <dbReference type="PROSITE" id="PS50977"/>
    </source>
</evidence>
<keyword evidence="1" id="KW-0678">Repressor</keyword>
<evidence type="ECO:0000256" key="3">
    <source>
        <dbReference type="ARBA" id="ARBA00023125"/>
    </source>
</evidence>
<dbReference type="InterPro" id="IPR001647">
    <property type="entry name" value="HTH_TetR"/>
</dbReference>
<dbReference type="InterPro" id="IPR036271">
    <property type="entry name" value="Tet_transcr_reg_TetR-rel_C_sf"/>
</dbReference>
<protein>
    <submittedName>
        <fullName evidence="7">Transcriptional regulator, TetR family</fullName>
    </submittedName>
</protein>
<dbReference type="GO" id="GO:0003677">
    <property type="term" value="F:DNA binding"/>
    <property type="evidence" value="ECO:0007669"/>
    <property type="project" value="UniProtKB-UniRule"/>
</dbReference>
<keyword evidence="3 5" id="KW-0238">DNA-binding</keyword>
<keyword evidence="2" id="KW-0805">Transcription regulation</keyword>
<evidence type="ECO:0000256" key="4">
    <source>
        <dbReference type="ARBA" id="ARBA00023163"/>
    </source>
</evidence>
<accession>A0A1T5IDK9</accession>
<evidence type="ECO:0000256" key="2">
    <source>
        <dbReference type="ARBA" id="ARBA00023015"/>
    </source>
</evidence>
<dbReference type="InterPro" id="IPR009057">
    <property type="entry name" value="Homeodomain-like_sf"/>
</dbReference>
<gene>
    <name evidence="7" type="ORF">SAMN06309945_0299</name>
</gene>
<proteinExistence type="predicted"/>